<keyword evidence="1" id="KW-0812">Transmembrane</keyword>
<proteinExistence type="predicted"/>
<gene>
    <name evidence="2" type="ORF">CJN711_LOCUS14241</name>
</gene>
<dbReference type="EMBL" id="CAJNOV010006376">
    <property type="protein sequence ID" value="CAF1245978.1"/>
    <property type="molecule type" value="Genomic_DNA"/>
</dbReference>
<keyword evidence="1" id="KW-1133">Transmembrane helix</keyword>
<evidence type="ECO:0000256" key="1">
    <source>
        <dbReference type="SAM" id="Phobius"/>
    </source>
</evidence>
<dbReference type="AlphaFoldDB" id="A0A814ZQ67"/>
<keyword evidence="1" id="KW-0472">Membrane</keyword>
<name>A0A814ZQ67_9BILA</name>
<organism evidence="2 3">
    <name type="scientific">Rotaria magnacalcarata</name>
    <dbReference type="NCBI Taxonomy" id="392030"/>
    <lineage>
        <taxon>Eukaryota</taxon>
        <taxon>Metazoa</taxon>
        <taxon>Spiralia</taxon>
        <taxon>Gnathifera</taxon>
        <taxon>Rotifera</taxon>
        <taxon>Eurotatoria</taxon>
        <taxon>Bdelloidea</taxon>
        <taxon>Philodinida</taxon>
        <taxon>Philodinidae</taxon>
        <taxon>Rotaria</taxon>
    </lineage>
</organism>
<evidence type="ECO:0000313" key="3">
    <source>
        <dbReference type="Proteomes" id="UP000663855"/>
    </source>
</evidence>
<accession>A0A814ZQ67</accession>
<feature type="transmembrane region" description="Helical" evidence="1">
    <location>
        <begin position="7"/>
        <end position="25"/>
    </location>
</feature>
<dbReference type="Proteomes" id="UP000663855">
    <property type="component" value="Unassembled WGS sequence"/>
</dbReference>
<comment type="caution">
    <text evidence="2">The sequence shown here is derived from an EMBL/GenBank/DDBJ whole genome shotgun (WGS) entry which is preliminary data.</text>
</comment>
<reference evidence="2" key="1">
    <citation type="submission" date="2021-02" db="EMBL/GenBank/DDBJ databases">
        <authorList>
            <person name="Nowell W R."/>
        </authorList>
    </citation>
    <scope>NUCLEOTIDE SEQUENCE</scope>
</reference>
<evidence type="ECO:0000313" key="2">
    <source>
        <dbReference type="EMBL" id="CAF1245978.1"/>
    </source>
</evidence>
<protein>
    <submittedName>
        <fullName evidence="2">Uncharacterized protein</fullName>
    </submittedName>
</protein>
<sequence length="118" mass="13759">MQSGIGQTYIFIWFLFRMCMILLFIDCNEPFCCRLLSTMYCLSRVLWRPYSWSISKCRLSSVGIACRLLSIRSHSSLSEPPIQFSFVPPKLPVELEQHSHLLIEYVSSMCMAFNVHKL</sequence>